<keyword evidence="1" id="KW-1133">Transmembrane helix</keyword>
<name>A0A0S2LY72_9MICC</name>
<keyword evidence="1" id="KW-0472">Membrane</keyword>
<feature type="transmembrane region" description="Helical" evidence="1">
    <location>
        <begin position="133"/>
        <end position="153"/>
    </location>
</feature>
<protein>
    <submittedName>
        <fullName evidence="2">Uncharacterized protein</fullName>
    </submittedName>
</protein>
<reference evidence="3" key="1">
    <citation type="submission" date="2015-11" db="EMBL/GenBank/DDBJ databases">
        <authorList>
            <person name="Kumar R."/>
            <person name="Singh D."/>
            <person name="Swarnkar M.K."/>
            <person name="Singh A.K."/>
            <person name="Kumar S."/>
        </authorList>
    </citation>
    <scope>NUCLEOTIDE SEQUENCE [LARGE SCALE GENOMIC DNA]</scope>
    <source>
        <strain evidence="3">ERGS4:06</strain>
    </source>
</reference>
<evidence type="ECO:0000256" key="1">
    <source>
        <dbReference type="SAM" id="Phobius"/>
    </source>
</evidence>
<proteinExistence type="predicted"/>
<accession>A0A0S2LY72</accession>
<feature type="transmembrane region" description="Helical" evidence="1">
    <location>
        <begin position="26"/>
        <end position="45"/>
    </location>
</feature>
<reference evidence="2 3" key="2">
    <citation type="journal article" date="2016" name="J. Biotechnol.">
        <title>Complete genome sequence of Arthrobacter alpinus ERGS4:06, a yellow pigmented bacterium tolerant to cold and radiations isolated from Sikkim Himalaya.</title>
        <authorList>
            <person name="Kumar R."/>
            <person name="Singh D."/>
            <person name="Swarnkar M.K."/>
            <person name="Singh A.K."/>
            <person name="Kumar S."/>
        </authorList>
    </citation>
    <scope>NUCLEOTIDE SEQUENCE [LARGE SCALE GENOMIC DNA]</scope>
    <source>
        <strain evidence="2 3">ERGS4:06</strain>
    </source>
</reference>
<dbReference type="Proteomes" id="UP000059574">
    <property type="component" value="Chromosome"/>
</dbReference>
<evidence type="ECO:0000313" key="3">
    <source>
        <dbReference type="Proteomes" id="UP000059574"/>
    </source>
</evidence>
<organism evidence="2 3">
    <name type="scientific">Arthrobacter alpinus</name>
    <dbReference type="NCBI Taxonomy" id="656366"/>
    <lineage>
        <taxon>Bacteria</taxon>
        <taxon>Bacillati</taxon>
        <taxon>Actinomycetota</taxon>
        <taxon>Actinomycetes</taxon>
        <taxon>Micrococcales</taxon>
        <taxon>Micrococcaceae</taxon>
        <taxon>Arthrobacter</taxon>
    </lineage>
</organism>
<dbReference type="AlphaFoldDB" id="A0A0S2LY72"/>
<gene>
    <name evidence="2" type="ORF">AS189_08395</name>
</gene>
<evidence type="ECO:0000313" key="2">
    <source>
        <dbReference type="EMBL" id="ALO66506.1"/>
    </source>
</evidence>
<keyword evidence="1" id="KW-0812">Transmembrane</keyword>
<feature type="transmembrane region" description="Helical" evidence="1">
    <location>
        <begin position="83"/>
        <end position="100"/>
    </location>
</feature>
<sequence length="328" mass="35302">MLVFATFMPIAHVIMGLANSDVPTSLWQYFLAMLICLALVVLLCWDSGKNAMPLWAAWSVVAGVLLMDLLVNSVLPAGIHPGYASWQNGAIQMLLVALTFRDRMRLAWLGMGLFAVADMSASLALGLSVTDALALVLTPIMWMVIATAVRSVLGRSKNNIAVYSAQSQLAATKLAKEHAHGLYRKQWLLELEQATRPALEAIAGQDAGQGLSASDRLDLALLEAELRDQIRGRALVTPEIQQATRAARKRGVKVDLLDDRKTSLPDTVAADVFAQLLDILGAAQSGTLRARALPVGESPAVTILAFDESADQNETYVEISEPHPVPAT</sequence>
<feature type="transmembrane region" description="Helical" evidence="1">
    <location>
        <begin position="52"/>
        <end position="71"/>
    </location>
</feature>
<feature type="transmembrane region" description="Helical" evidence="1">
    <location>
        <begin position="107"/>
        <end position="127"/>
    </location>
</feature>
<dbReference type="EMBL" id="CP013200">
    <property type="protein sequence ID" value="ALO66506.1"/>
    <property type="molecule type" value="Genomic_DNA"/>
</dbReference>